<dbReference type="PROSITE" id="PS51379">
    <property type="entry name" value="4FE4S_FER_2"/>
    <property type="match status" value="2"/>
</dbReference>
<sequence length="80" mass="8436">MSKNWYPIINEENCIECGACFNKCSHGVYKLEGTKPVVVYNEGCVQGCRGCQSLCPAEAIQYAGDTGEKKAGGCGCGGCC</sequence>
<dbReference type="Proteomes" id="UP000076603">
    <property type="component" value="Unassembled WGS sequence"/>
</dbReference>
<accession>A0A162SW28</accession>
<evidence type="ECO:0000256" key="3">
    <source>
        <dbReference type="ARBA" id="ARBA00023004"/>
    </source>
</evidence>
<dbReference type="EMBL" id="LWAE01000002">
    <property type="protein sequence ID" value="KZL91939.1"/>
    <property type="molecule type" value="Genomic_DNA"/>
</dbReference>
<proteinExistence type="predicted"/>
<dbReference type="RefSeq" id="WP_066620933.1">
    <property type="nucleotide sequence ID" value="NZ_FQXL01000004.1"/>
</dbReference>
<evidence type="ECO:0000313" key="6">
    <source>
        <dbReference type="EMBL" id="KZL91939.1"/>
    </source>
</evidence>
<keyword evidence="4" id="KW-0411">Iron-sulfur</keyword>
<protein>
    <submittedName>
        <fullName evidence="6">Dihydropyrimidine dehydrogenase subunit B</fullName>
    </submittedName>
</protein>
<dbReference type="OrthoDB" id="2965668at2"/>
<comment type="caution">
    <text evidence="6">The sequence shown here is derived from an EMBL/GenBank/DDBJ whole genome shotgun (WGS) entry which is preliminary data.</text>
</comment>
<dbReference type="SUPFAM" id="SSF54862">
    <property type="entry name" value="4Fe-4S ferredoxins"/>
    <property type="match status" value="1"/>
</dbReference>
<dbReference type="AlphaFoldDB" id="A0A162SW28"/>
<dbReference type="PANTHER" id="PTHR43687">
    <property type="entry name" value="ADENYLYLSULFATE REDUCTASE, BETA SUBUNIT"/>
    <property type="match status" value="1"/>
</dbReference>
<dbReference type="Gene3D" id="3.30.70.20">
    <property type="match status" value="1"/>
</dbReference>
<evidence type="ECO:0000256" key="4">
    <source>
        <dbReference type="ARBA" id="ARBA00023014"/>
    </source>
</evidence>
<dbReference type="GO" id="GO:0046872">
    <property type="term" value="F:metal ion binding"/>
    <property type="evidence" value="ECO:0007669"/>
    <property type="project" value="UniProtKB-KW"/>
</dbReference>
<organism evidence="6 7">
    <name type="scientific">Clostridium magnum DSM 2767</name>
    <dbReference type="NCBI Taxonomy" id="1121326"/>
    <lineage>
        <taxon>Bacteria</taxon>
        <taxon>Bacillati</taxon>
        <taxon>Bacillota</taxon>
        <taxon>Clostridia</taxon>
        <taxon>Eubacteriales</taxon>
        <taxon>Clostridiaceae</taxon>
        <taxon>Clostridium</taxon>
    </lineage>
</organism>
<dbReference type="PANTHER" id="PTHR43687:SF1">
    <property type="entry name" value="FERREDOXIN III"/>
    <property type="match status" value="1"/>
</dbReference>
<keyword evidence="2" id="KW-0479">Metal-binding</keyword>
<dbReference type="InterPro" id="IPR017896">
    <property type="entry name" value="4Fe4S_Fe-S-bd"/>
</dbReference>
<feature type="domain" description="4Fe-4S ferredoxin-type" evidence="5">
    <location>
        <begin position="5"/>
        <end position="34"/>
    </location>
</feature>
<evidence type="ECO:0000313" key="7">
    <source>
        <dbReference type="Proteomes" id="UP000076603"/>
    </source>
</evidence>
<reference evidence="6 7" key="1">
    <citation type="submission" date="2016-04" db="EMBL/GenBank/DDBJ databases">
        <title>Genome sequence of Clostridium magnum DSM 2767.</title>
        <authorList>
            <person name="Poehlein A."/>
            <person name="Uhlig R."/>
            <person name="Fischer R."/>
            <person name="Bahl H."/>
            <person name="Daniel R."/>
        </authorList>
    </citation>
    <scope>NUCLEOTIDE SEQUENCE [LARGE SCALE GENOMIC DNA]</scope>
    <source>
        <strain evidence="6 7">DSM 2767</strain>
    </source>
</reference>
<dbReference type="STRING" id="1121326.CLMAG_17450"/>
<keyword evidence="1" id="KW-0004">4Fe-4S</keyword>
<feature type="domain" description="4Fe-4S ferredoxin-type" evidence="5">
    <location>
        <begin position="35"/>
        <end position="65"/>
    </location>
</feature>
<evidence type="ECO:0000259" key="5">
    <source>
        <dbReference type="PROSITE" id="PS51379"/>
    </source>
</evidence>
<evidence type="ECO:0000256" key="2">
    <source>
        <dbReference type="ARBA" id="ARBA00022723"/>
    </source>
</evidence>
<keyword evidence="3" id="KW-0408">Iron</keyword>
<dbReference type="PATRIC" id="fig|1121326.3.peg.1727"/>
<dbReference type="Pfam" id="PF12797">
    <property type="entry name" value="Fer4_2"/>
    <property type="match status" value="1"/>
</dbReference>
<gene>
    <name evidence="6" type="ORF">CLMAG_17450</name>
</gene>
<evidence type="ECO:0000256" key="1">
    <source>
        <dbReference type="ARBA" id="ARBA00022485"/>
    </source>
</evidence>
<dbReference type="InterPro" id="IPR050572">
    <property type="entry name" value="Fe-S_Ferredoxin"/>
</dbReference>
<dbReference type="GO" id="GO:0051539">
    <property type="term" value="F:4 iron, 4 sulfur cluster binding"/>
    <property type="evidence" value="ECO:0007669"/>
    <property type="project" value="UniProtKB-KW"/>
</dbReference>
<keyword evidence="7" id="KW-1185">Reference proteome</keyword>
<name>A0A162SW28_9CLOT</name>